<feature type="compositionally biased region" description="Polar residues" evidence="9">
    <location>
        <begin position="57"/>
        <end position="67"/>
    </location>
</feature>
<dbReference type="InterPro" id="IPR044651">
    <property type="entry name" value="OTSB-like"/>
</dbReference>
<dbReference type="NCBIfam" id="TIGR01484">
    <property type="entry name" value="HAD-SF-IIB"/>
    <property type="match status" value="1"/>
</dbReference>
<evidence type="ECO:0000256" key="9">
    <source>
        <dbReference type="SAM" id="MobiDB-lite"/>
    </source>
</evidence>
<evidence type="ECO:0000256" key="4">
    <source>
        <dbReference type="ARBA" id="ARBA00008770"/>
    </source>
</evidence>
<keyword evidence="6" id="KW-0346">Stress response</keyword>
<feature type="region of interest" description="Disordered" evidence="9">
    <location>
        <begin position="57"/>
        <end position="90"/>
    </location>
</feature>
<dbReference type="FunFam" id="3.40.50.1000:FF:000175">
    <property type="entry name" value="Trehalose 6-phosphate phosphatase"/>
    <property type="match status" value="1"/>
</dbReference>
<comment type="pathway">
    <text evidence="3 8">Glycan biosynthesis; trehalose biosynthesis.</text>
</comment>
<evidence type="ECO:0000313" key="11">
    <source>
        <dbReference type="RefSeq" id="XP_018809640.1"/>
    </source>
</evidence>
<dbReference type="STRING" id="51240.A0A2I4DR66"/>
<keyword evidence="10" id="KW-1185">Reference proteome</keyword>
<dbReference type="InterPro" id="IPR003337">
    <property type="entry name" value="Trehalose_PPase"/>
</dbReference>
<keyword evidence="5 8" id="KW-0378">Hydrolase</keyword>
<dbReference type="EC" id="3.1.3.12" evidence="8"/>
<protein>
    <recommendedName>
        <fullName evidence="8">Trehalose 6-phosphate phosphatase</fullName>
        <ecNumber evidence="8">3.1.3.12</ecNumber>
    </recommendedName>
</protein>
<organism evidence="10 11">
    <name type="scientific">Juglans regia</name>
    <name type="common">English walnut</name>
    <dbReference type="NCBI Taxonomy" id="51240"/>
    <lineage>
        <taxon>Eukaryota</taxon>
        <taxon>Viridiplantae</taxon>
        <taxon>Streptophyta</taxon>
        <taxon>Embryophyta</taxon>
        <taxon>Tracheophyta</taxon>
        <taxon>Spermatophyta</taxon>
        <taxon>Magnoliopsida</taxon>
        <taxon>eudicotyledons</taxon>
        <taxon>Gunneridae</taxon>
        <taxon>Pentapetalae</taxon>
        <taxon>rosids</taxon>
        <taxon>fabids</taxon>
        <taxon>Fagales</taxon>
        <taxon>Juglandaceae</taxon>
        <taxon>Juglans</taxon>
    </lineage>
</organism>
<evidence type="ECO:0000256" key="5">
    <source>
        <dbReference type="ARBA" id="ARBA00022801"/>
    </source>
</evidence>
<name>A0A2I4DR66_JUGRE</name>
<comment type="catalytic activity">
    <reaction evidence="1 8">
        <text>alpha,alpha-trehalose 6-phosphate + H2O = alpha,alpha-trehalose + phosphate</text>
        <dbReference type="Rhea" id="RHEA:23420"/>
        <dbReference type="ChEBI" id="CHEBI:15377"/>
        <dbReference type="ChEBI" id="CHEBI:16551"/>
        <dbReference type="ChEBI" id="CHEBI:43474"/>
        <dbReference type="ChEBI" id="CHEBI:58429"/>
        <dbReference type="EC" id="3.1.3.12"/>
    </reaction>
</comment>
<dbReference type="KEGG" id="jre:108982659"/>
<comment type="cofactor">
    <cofactor evidence="2 8">
        <name>a divalent metal cation</name>
        <dbReference type="ChEBI" id="CHEBI:60240"/>
    </cofactor>
</comment>
<dbReference type="GO" id="GO:0004805">
    <property type="term" value="F:trehalose-phosphatase activity"/>
    <property type="evidence" value="ECO:0000318"/>
    <property type="project" value="GO_Central"/>
</dbReference>
<dbReference type="Pfam" id="PF02358">
    <property type="entry name" value="Trehalose_PPase"/>
    <property type="match status" value="1"/>
</dbReference>
<dbReference type="PANTHER" id="PTHR43768:SF24">
    <property type="entry name" value="TREHALOSE 6-PHOSPHATE PHOSPHATASE"/>
    <property type="match status" value="1"/>
</dbReference>
<dbReference type="PANTHER" id="PTHR43768">
    <property type="entry name" value="TREHALOSE 6-PHOSPHATE PHOSPHATASE"/>
    <property type="match status" value="1"/>
</dbReference>
<feature type="compositionally biased region" description="Polar residues" evidence="9">
    <location>
        <begin position="77"/>
        <end position="90"/>
    </location>
</feature>
<gene>
    <name evidence="11" type="primary">LOC108982659</name>
</gene>
<evidence type="ECO:0000256" key="8">
    <source>
        <dbReference type="RuleBase" id="RU361117"/>
    </source>
</evidence>
<evidence type="ECO:0000256" key="7">
    <source>
        <dbReference type="ARBA" id="ARBA00025274"/>
    </source>
</evidence>
<sequence length="409" mass="46661">MMKLIAHARRSTQRVLMQQQHHHLDGRFIKNVRLVARRNKISLRSLGMGLQRSVSYKQRVQPIQRSTTKAENKGRDVSTNLRTPPFQSDLNTNDPVISLDSSYNSWVAEHPSALDSFDRMMKTAKGKRIVVFLDYDGTLSPIVDNPDRALMSDEMRAAVREVAKYFPTAIITGRSRDKVTEFVKLSNVYYAGSHGMDIMAPPRPVKSGTAGNDHQTIALDHRKEISTSHEVLFQPAKKFLPAIQEIFTMLEEKTEKIQGVRIEDNSFCVSVHFRQVREEDYGILEEKVKSVVKKYPEFHLTEGKMVLEVRPSIEWNKGHALEYLLDTLGFSNSSDVLPLYIGDDRSDEDAFKVIRSRGQGYPIIVSSIPKDTNALYSLQDPSEVLSFLLRLARWKKASFSSRTLHEYGF</sequence>
<dbReference type="RefSeq" id="XP_018809640.1">
    <property type="nucleotide sequence ID" value="XM_018954095.2"/>
</dbReference>
<comment type="function">
    <text evidence="7">Removes the phosphate from trehalose 6-phosphate to produce free trehalose. Trehalose accumulation in plant may improve abiotic stress tolerance.</text>
</comment>
<dbReference type="Gene3D" id="3.40.50.1000">
    <property type="entry name" value="HAD superfamily/HAD-like"/>
    <property type="match status" value="2"/>
</dbReference>
<dbReference type="NCBIfam" id="TIGR00685">
    <property type="entry name" value="T6PP"/>
    <property type="match status" value="1"/>
</dbReference>
<dbReference type="Proteomes" id="UP000235220">
    <property type="component" value="Chromosome 13"/>
</dbReference>
<evidence type="ECO:0000313" key="10">
    <source>
        <dbReference type="Proteomes" id="UP000235220"/>
    </source>
</evidence>
<dbReference type="OrthoDB" id="411251at2759"/>
<dbReference type="SUPFAM" id="SSF56784">
    <property type="entry name" value="HAD-like"/>
    <property type="match status" value="1"/>
</dbReference>
<evidence type="ECO:0000256" key="3">
    <source>
        <dbReference type="ARBA" id="ARBA00005199"/>
    </source>
</evidence>
<proteinExistence type="inferred from homology"/>
<dbReference type="UniPathway" id="UPA00299"/>
<dbReference type="CDD" id="cd01627">
    <property type="entry name" value="HAD_TPP"/>
    <property type="match status" value="1"/>
</dbReference>
<reference evidence="11" key="1">
    <citation type="submission" date="2025-08" db="UniProtKB">
        <authorList>
            <consortium name="RefSeq"/>
        </authorList>
    </citation>
    <scope>IDENTIFICATION</scope>
    <source>
        <tissue evidence="11">Leaves</tissue>
    </source>
</reference>
<evidence type="ECO:0000256" key="6">
    <source>
        <dbReference type="ARBA" id="ARBA00023016"/>
    </source>
</evidence>
<dbReference type="InterPro" id="IPR023214">
    <property type="entry name" value="HAD_sf"/>
</dbReference>
<evidence type="ECO:0000256" key="1">
    <source>
        <dbReference type="ARBA" id="ARBA00000500"/>
    </source>
</evidence>
<comment type="similarity">
    <text evidence="4 8">Belongs to the trehalose phosphatase family.</text>
</comment>
<dbReference type="AlphaFoldDB" id="A0A2I4DR66"/>
<dbReference type="GO" id="GO:0005992">
    <property type="term" value="P:trehalose biosynthetic process"/>
    <property type="evidence" value="ECO:0000318"/>
    <property type="project" value="GO_Central"/>
</dbReference>
<dbReference type="InterPro" id="IPR006379">
    <property type="entry name" value="HAD-SF_hydro_IIB"/>
</dbReference>
<dbReference type="InterPro" id="IPR036412">
    <property type="entry name" value="HAD-like_sf"/>
</dbReference>
<dbReference type="GeneID" id="108982659"/>
<accession>A0A2I4DR66</accession>
<dbReference type="FunFam" id="3.30.70.1020:FF:000004">
    <property type="entry name" value="Trehalose 6-phosphate phosphatase"/>
    <property type="match status" value="1"/>
</dbReference>
<evidence type="ECO:0000256" key="2">
    <source>
        <dbReference type="ARBA" id="ARBA00001968"/>
    </source>
</evidence>
<dbReference type="Gramene" id="Jr13_30020_p1">
    <property type="protein sequence ID" value="cds.Jr13_30020_p1"/>
    <property type="gene ID" value="Jr13_30020"/>
</dbReference>